<dbReference type="Proteomes" id="UP001169027">
    <property type="component" value="Unassembled WGS sequence"/>
</dbReference>
<name>A0ABT8SBR8_9BURK</name>
<protein>
    <recommendedName>
        <fullName evidence="4">Peptidase M48 domain-containing protein</fullName>
    </recommendedName>
</protein>
<organism evidence="2 3">
    <name type="scientific">Variovorax ginsengisoli</name>
    <dbReference type="NCBI Taxonomy" id="363844"/>
    <lineage>
        <taxon>Bacteria</taxon>
        <taxon>Pseudomonadati</taxon>
        <taxon>Pseudomonadota</taxon>
        <taxon>Betaproteobacteria</taxon>
        <taxon>Burkholderiales</taxon>
        <taxon>Comamonadaceae</taxon>
        <taxon>Variovorax</taxon>
    </lineage>
</organism>
<dbReference type="EMBL" id="JAUKVY010000027">
    <property type="protein sequence ID" value="MDO1536364.1"/>
    <property type="molecule type" value="Genomic_DNA"/>
</dbReference>
<keyword evidence="3" id="KW-1185">Reference proteome</keyword>
<gene>
    <name evidence="2" type="ORF">Q2T77_29170</name>
</gene>
<reference evidence="2" key="1">
    <citation type="submission" date="2023-06" db="EMBL/GenBank/DDBJ databases">
        <authorList>
            <person name="Jiang Y."/>
            <person name="Liu Q."/>
        </authorList>
    </citation>
    <scope>NUCLEOTIDE SEQUENCE</scope>
    <source>
        <strain evidence="2">CGMCC 1.12090</strain>
    </source>
</reference>
<evidence type="ECO:0000313" key="2">
    <source>
        <dbReference type="EMBL" id="MDO1536364.1"/>
    </source>
</evidence>
<evidence type="ECO:0000256" key="1">
    <source>
        <dbReference type="SAM" id="MobiDB-lite"/>
    </source>
</evidence>
<evidence type="ECO:0008006" key="4">
    <source>
        <dbReference type="Google" id="ProtNLM"/>
    </source>
</evidence>
<sequence>MGDQERADLEALLAAPERIEIHGGDRMWRAHLLGAIMATAAMSFGPAQAEVPEPAPSFVPGDQATVPGAQESLVDAAMRRAGAQVIATASRSTQVAMFPFPYHARLAGTELRGQVDAYVDANPGLLPPVNGGPERTGAYIESIAPQIDHPHAWAYASKAPGRTGCVILVPDRAVPEFGDLMRLAGVDRDTAAAFVLAHEAAHCAQYSEGIAALRDIALAGRVRSERVASNLLDVRFERLLIVGAPSGELLAKSVERTRSSERYADGFAVLTMLARGAITPRQLDGFAVWREAAASKDGHDTGSFLRHLKETIVAKPSALAAMRAPGEPGFDAQCVAAFLKPLWKAFEMSELEAESVRPEQKSRDDHAHSSTVTPMTTTAQRFTDQERIALELMLDAPEAVEFHGTDMTWQKALGQAIAPAQAKPSLKDVLMAGNAPPVDVPRG</sequence>
<feature type="region of interest" description="Disordered" evidence="1">
    <location>
        <begin position="354"/>
        <end position="376"/>
    </location>
</feature>
<dbReference type="RefSeq" id="WP_301814386.1">
    <property type="nucleotide sequence ID" value="NZ_JAUJZH010000027.1"/>
</dbReference>
<proteinExistence type="predicted"/>
<feature type="compositionally biased region" description="Basic and acidic residues" evidence="1">
    <location>
        <begin position="354"/>
        <end position="368"/>
    </location>
</feature>
<comment type="caution">
    <text evidence="2">The sequence shown here is derived from an EMBL/GenBank/DDBJ whole genome shotgun (WGS) entry which is preliminary data.</text>
</comment>
<accession>A0ABT8SBR8</accession>
<evidence type="ECO:0000313" key="3">
    <source>
        <dbReference type="Proteomes" id="UP001169027"/>
    </source>
</evidence>